<dbReference type="Gene3D" id="3.40.50.10490">
    <property type="entry name" value="Glucose-6-phosphate isomerase like protein, domain 1"/>
    <property type="match status" value="1"/>
</dbReference>
<evidence type="ECO:0008006" key="2">
    <source>
        <dbReference type="Google" id="ProtNLM"/>
    </source>
</evidence>
<comment type="caution">
    <text evidence="1">The sequence shown here is derived from an EMBL/GenBank/DDBJ whole genome shotgun (WGS) entry which is preliminary data.</text>
</comment>
<organism evidence="1">
    <name type="scientific">bioreactor metagenome</name>
    <dbReference type="NCBI Taxonomy" id="1076179"/>
    <lineage>
        <taxon>unclassified sequences</taxon>
        <taxon>metagenomes</taxon>
        <taxon>ecological metagenomes</taxon>
    </lineage>
</organism>
<accession>A0A645FBW0</accession>
<proteinExistence type="predicted"/>
<gene>
    <name evidence="1" type="ORF">SDC9_157216</name>
</gene>
<evidence type="ECO:0000313" key="1">
    <source>
        <dbReference type="EMBL" id="MPN09923.1"/>
    </source>
</evidence>
<sequence>MKNRGVKIILFTSLNSLVARGYGDVSLPCALKSASYKNSLAAPICLTNYLVAEIARKNYDEAREVLSRTEDILRTGYYLGI</sequence>
<dbReference type="AlphaFoldDB" id="A0A645FBW0"/>
<protein>
    <recommendedName>
        <fullName evidence="2">SIS domain-containing protein</fullName>
    </recommendedName>
</protein>
<reference evidence="1" key="1">
    <citation type="submission" date="2019-08" db="EMBL/GenBank/DDBJ databases">
        <authorList>
            <person name="Kucharzyk K."/>
            <person name="Murdoch R.W."/>
            <person name="Higgins S."/>
            <person name="Loffler F."/>
        </authorList>
    </citation>
    <scope>NUCLEOTIDE SEQUENCE</scope>
</reference>
<name>A0A645FBW0_9ZZZZ</name>
<dbReference type="EMBL" id="VSSQ01056058">
    <property type="protein sequence ID" value="MPN09923.1"/>
    <property type="molecule type" value="Genomic_DNA"/>
</dbReference>